<accession>A0A292Z8Y4</accession>
<evidence type="ECO:0000259" key="3">
    <source>
        <dbReference type="PROSITE" id="PS51186"/>
    </source>
</evidence>
<dbReference type="GO" id="GO:0016747">
    <property type="term" value="F:acyltransferase activity, transferring groups other than amino-acyl groups"/>
    <property type="evidence" value="ECO:0007669"/>
    <property type="project" value="InterPro"/>
</dbReference>
<gene>
    <name evidence="4" type="ORF">SFOMI_0269</name>
</gene>
<dbReference type="Gene3D" id="3.40.630.30">
    <property type="match status" value="1"/>
</dbReference>
<comment type="caution">
    <text evidence="4">The sequence shown here is derived from an EMBL/GenBank/DDBJ whole genome shotgun (WGS) entry which is preliminary data.</text>
</comment>
<dbReference type="SUPFAM" id="SSF55729">
    <property type="entry name" value="Acyl-CoA N-acyltransferases (Nat)"/>
    <property type="match status" value="1"/>
</dbReference>
<evidence type="ECO:0000256" key="2">
    <source>
        <dbReference type="ARBA" id="ARBA00023315"/>
    </source>
</evidence>
<dbReference type="Proteomes" id="UP000221538">
    <property type="component" value="Unassembled WGS sequence"/>
</dbReference>
<evidence type="ECO:0000313" key="4">
    <source>
        <dbReference type="EMBL" id="GAY19748.1"/>
    </source>
</evidence>
<dbReference type="AlphaFoldDB" id="A0A292Z8Y4"/>
<organism evidence="4 5">
    <name type="scientific">Sphingobium fuliginis (strain ATCC 27551)</name>
    <dbReference type="NCBI Taxonomy" id="336203"/>
    <lineage>
        <taxon>Bacteria</taxon>
        <taxon>Pseudomonadati</taxon>
        <taxon>Pseudomonadota</taxon>
        <taxon>Alphaproteobacteria</taxon>
        <taxon>Sphingomonadales</taxon>
        <taxon>Sphingomonadaceae</taxon>
        <taxon>Sphingobium</taxon>
    </lineage>
</organism>
<dbReference type="PANTHER" id="PTHR43877">
    <property type="entry name" value="AMINOALKYLPHOSPHONATE N-ACETYLTRANSFERASE-RELATED-RELATED"/>
    <property type="match status" value="1"/>
</dbReference>
<keyword evidence="1 4" id="KW-0808">Transferase</keyword>
<dbReference type="InterPro" id="IPR050832">
    <property type="entry name" value="Bact_Acetyltransf"/>
</dbReference>
<name>A0A292Z8Y4_SPHSA</name>
<feature type="domain" description="N-acetyltransferase" evidence="3">
    <location>
        <begin position="28"/>
        <end position="186"/>
    </location>
</feature>
<dbReference type="Pfam" id="PF00583">
    <property type="entry name" value="Acetyltransf_1"/>
    <property type="match status" value="1"/>
</dbReference>
<evidence type="ECO:0000256" key="1">
    <source>
        <dbReference type="ARBA" id="ARBA00022679"/>
    </source>
</evidence>
<evidence type="ECO:0000313" key="5">
    <source>
        <dbReference type="Proteomes" id="UP000221538"/>
    </source>
</evidence>
<reference evidence="4 5" key="1">
    <citation type="journal article" date="2013" name="Biodegradation">
        <title>Occurrence of 4-tert-butylphenol (4-t-BP) biodegradation in an aquatic sample caused by the presence of Spirodela polyrrhiza and isolation of a 4-t-BP-utilizing bacterium.</title>
        <authorList>
            <person name="Ogata Y."/>
            <person name="Toyama T."/>
            <person name="Yu N."/>
            <person name="Wang X."/>
            <person name="Sei K."/>
            <person name="Ike M."/>
        </authorList>
    </citation>
    <scope>NUCLEOTIDE SEQUENCE [LARGE SCALE GENOMIC DNA]</scope>
    <source>
        <strain evidence="4 5">OMI</strain>
    </source>
</reference>
<sequence length="202" mass="22011">MGDYSTRCKARSASGMDFAGPAAIPRPMEFRDATPEDAPLIAACHVASWRSAYAHFMDPAYLAGGIEAERLAHWRRRLAEAAPTQRIIVAEEEGRPVGFACLVGADHPRWGTLVDNLHALPDARGKGLGSALLAEAARWSLEHFPGSGLYLWCYADNHAARGFYGYRGGLVVENTAKAGPDGRTLPEQRYHWADPALLLKGR</sequence>
<dbReference type="InterPro" id="IPR016181">
    <property type="entry name" value="Acyl_CoA_acyltransferase"/>
</dbReference>
<proteinExistence type="predicted"/>
<dbReference type="PROSITE" id="PS51186">
    <property type="entry name" value="GNAT"/>
    <property type="match status" value="1"/>
</dbReference>
<dbReference type="EMBL" id="BEWI01000030">
    <property type="protein sequence ID" value="GAY19748.1"/>
    <property type="molecule type" value="Genomic_DNA"/>
</dbReference>
<reference evidence="4 5" key="2">
    <citation type="journal article" date="2013" name="Environ. Sci. Technol.">
        <title>The 4-tert-butylphenol-utilizing bacterium Sphingobium fuliginis OMI can degrade bisphenols via phenolic ring hydroxylation and meta-cleavage pathway.</title>
        <authorList>
            <person name="Ogata Y."/>
            <person name="Goda S."/>
            <person name="Toyama T."/>
            <person name="Sei K."/>
            <person name="Ike M."/>
        </authorList>
    </citation>
    <scope>NUCLEOTIDE SEQUENCE [LARGE SCALE GENOMIC DNA]</scope>
    <source>
        <strain evidence="4 5">OMI</strain>
    </source>
</reference>
<dbReference type="CDD" id="cd04301">
    <property type="entry name" value="NAT_SF"/>
    <property type="match status" value="1"/>
</dbReference>
<protein>
    <submittedName>
        <fullName evidence="4">GCN5-related N-acetyltransferase</fullName>
    </submittedName>
</protein>
<keyword evidence="2" id="KW-0012">Acyltransferase</keyword>
<dbReference type="InterPro" id="IPR000182">
    <property type="entry name" value="GNAT_dom"/>
</dbReference>